<name>A0A3B1BHB7_9ZZZZ</name>
<feature type="transmembrane region" description="Helical" evidence="1">
    <location>
        <begin position="20"/>
        <end position="40"/>
    </location>
</feature>
<gene>
    <name evidence="2" type="ORF">MNBD_NITROSPINAE04-955</name>
</gene>
<protein>
    <recommendedName>
        <fullName evidence="3">Type II secretion system protein GspN</fullName>
    </recommendedName>
</protein>
<sequence length="303" mass="32198">MMARLLFLRNNIVSLEMRDVVKVIGYFAFFLVAMAFFTYIRFPSESLRPLVEKIVAGAPVKIEMSDISLMFPPGLKLNSVRISDPAAREGIEALSMETLTIKPSYLSIITGSIGGFATAKLLGGEVSIYATSDIGSDGSVDIKFNIDDVDPALLTLWENFKWAKLGGSLSGKGSISMKDGNILKSSGGFKADLSGGRLTLSKALVGDGAPITLDSGTVELALGSGKVKIKRAVLKGPEMEAKLSGDIMLSPTPQFSRLNLKAALKISGGLNKKIGPFLSFFKKDRDGAVSVKISGTLAAPVTR</sequence>
<evidence type="ECO:0000256" key="1">
    <source>
        <dbReference type="SAM" id="Phobius"/>
    </source>
</evidence>
<accession>A0A3B1BHB7</accession>
<keyword evidence="1" id="KW-1133">Transmembrane helix</keyword>
<evidence type="ECO:0000313" key="2">
    <source>
        <dbReference type="EMBL" id="VAX17499.1"/>
    </source>
</evidence>
<reference evidence="2" key="1">
    <citation type="submission" date="2018-06" db="EMBL/GenBank/DDBJ databases">
        <authorList>
            <person name="Zhirakovskaya E."/>
        </authorList>
    </citation>
    <scope>NUCLEOTIDE SEQUENCE</scope>
</reference>
<dbReference type="EMBL" id="UOGA01000097">
    <property type="protein sequence ID" value="VAX17499.1"/>
    <property type="molecule type" value="Genomic_DNA"/>
</dbReference>
<dbReference type="NCBIfam" id="TIGR04411">
    <property type="entry name" value="T2SS_GspN_Lepto"/>
    <property type="match status" value="1"/>
</dbReference>
<dbReference type="InterPro" id="IPR030925">
    <property type="entry name" value="T2SS_GspN_Lepto"/>
</dbReference>
<evidence type="ECO:0008006" key="3">
    <source>
        <dbReference type="Google" id="ProtNLM"/>
    </source>
</evidence>
<organism evidence="2">
    <name type="scientific">hydrothermal vent metagenome</name>
    <dbReference type="NCBI Taxonomy" id="652676"/>
    <lineage>
        <taxon>unclassified sequences</taxon>
        <taxon>metagenomes</taxon>
        <taxon>ecological metagenomes</taxon>
    </lineage>
</organism>
<proteinExistence type="predicted"/>
<keyword evidence="1" id="KW-0812">Transmembrane</keyword>
<keyword evidence="1" id="KW-0472">Membrane</keyword>
<dbReference type="AlphaFoldDB" id="A0A3B1BHB7"/>